<dbReference type="RefSeq" id="WP_231934741.1">
    <property type="nucleotide sequence ID" value="NZ_LT607411.1"/>
</dbReference>
<dbReference type="Proteomes" id="UP000198242">
    <property type="component" value="Chromosome I"/>
</dbReference>
<evidence type="ECO:0000313" key="2">
    <source>
        <dbReference type="Proteomes" id="UP000198242"/>
    </source>
</evidence>
<evidence type="ECO:0000313" key="1">
    <source>
        <dbReference type="EMBL" id="SCF28469.1"/>
    </source>
</evidence>
<dbReference type="EMBL" id="LT607411">
    <property type="protein sequence ID" value="SCF28469.1"/>
    <property type="molecule type" value="Genomic_DNA"/>
</dbReference>
<name>A0A1C4Z634_MICVI</name>
<organism evidence="1 2">
    <name type="scientific">Micromonospora viridifaciens</name>
    <dbReference type="NCBI Taxonomy" id="1881"/>
    <lineage>
        <taxon>Bacteria</taxon>
        <taxon>Bacillati</taxon>
        <taxon>Actinomycetota</taxon>
        <taxon>Actinomycetes</taxon>
        <taxon>Micromonosporales</taxon>
        <taxon>Micromonosporaceae</taxon>
        <taxon>Micromonospora</taxon>
    </lineage>
</organism>
<accession>A0A1C4Z634</accession>
<protein>
    <recommendedName>
        <fullName evidence="3">AP2/ERF domain-containing protein</fullName>
    </recommendedName>
</protein>
<keyword evidence="2" id="KW-1185">Reference proteome</keyword>
<reference evidence="2" key="1">
    <citation type="submission" date="2016-06" db="EMBL/GenBank/DDBJ databases">
        <authorList>
            <person name="Varghese N."/>
            <person name="Submissions Spin"/>
        </authorList>
    </citation>
    <scope>NUCLEOTIDE SEQUENCE [LARGE SCALE GENOMIC DNA]</scope>
    <source>
        <strain evidence="2">DSM 43909</strain>
    </source>
</reference>
<proteinExistence type="predicted"/>
<evidence type="ECO:0008006" key="3">
    <source>
        <dbReference type="Google" id="ProtNLM"/>
    </source>
</evidence>
<sequence length="271" mass="29051">MSQTLLHHFVAKLPEAAAIWSALLVLALGVLAALVARPEPDPAAEPAPDPAAAEAARLADLRRYADEVAVAAAGAARTARRRREQWLAAQDEADRAWRAYDEAETDARRLAGAAVLPEPRTARTPAEYAARERWLHHAAMAAHWRGDLTGRQLADVLAHRNGWDPRRHPAEQEIVLARAVRDGRRAGWQAAAERERRAWRDAEVAAEAARTLAAEAYAAAEALRPGPVPVRRAVPLAPARAVLPAGAVTPARAVVPAGATGAARFRPARVG</sequence>
<dbReference type="AlphaFoldDB" id="A0A1C4Z634"/>
<gene>
    <name evidence="1" type="ORF">GA0074695_5156</name>
</gene>